<dbReference type="InterPro" id="IPR009057">
    <property type="entry name" value="Homeodomain-like_sf"/>
</dbReference>
<dbReference type="Proteomes" id="UP000663090">
    <property type="component" value="Chromosome"/>
</dbReference>
<dbReference type="Gene3D" id="1.10.10.10">
    <property type="entry name" value="Winged helix-like DNA-binding domain superfamily/Winged helix DNA-binding domain"/>
    <property type="match status" value="1"/>
</dbReference>
<dbReference type="SUPFAM" id="SSF46689">
    <property type="entry name" value="Homeodomain-like"/>
    <property type="match status" value="1"/>
</dbReference>
<proteinExistence type="predicted"/>
<accession>A0ABX7N0E8</accession>
<protein>
    <submittedName>
        <fullName evidence="1">Transposase</fullName>
    </submittedName>
</protein>
<keyword evidence="2" id="KW-1185">Reference proteome</keyword>
<organism evidence="1 2">
    <name type="scientific">Myxococcus landrumensis</name>
    <dbReference type="NCBI Taxonomy" id="2813577"/>
    <lineage>
        <taxon>Bacteria</taxon>
        <taxon>Pseudomonadati</taxon>
        <taxon>Myxococcota</taxon>
        <taxon>Myxococcia</taxon>
        <taxon>Myxococcales</taxon>
        <taxon>Cystobacterineae</taxon>
        <taxon>Myxococcaceae</taxon>
        <taxon>Myxococcus</taxon>
    </lineage>
</organism>
<sequence length="74" mass="8658">MTEVKKPRRLRRSYMEEFKAAAMRRVLEEGKTTSQKARDLDLKLSALRIWVDQKGRARPGALTSTERQELTNRP</sequence>
<gene>
    <name evidence="1" type="ORF">JY572_22605</name>
</gene>
<evidence type="ECO:0000313" key="1">
    <source>
        <dbReference type="EMBL" id="QSQ11212.1"/>
    </source>
</evidence>
<dbReference type="InterPro" id="IPR002514">
    <property type="entry name" value="Transposase_8"/>
</dbReference>
<dbReference type="InterPro" id="IPR036388">
    <property type="entry name" value="WH-like_DNA-bd_sf"/>
</dbReference>
<dbReference type="EMBL" id="CP071091">
    <property type="protein sequence ID" value="QSQ11212.1"/>
    <property type="molecule type" value="Genomic_DNA"/>
</dbReference>
<name>A0ABX7N0E8_9BACT</name>
<reference evidence="1 2" key="1">
    <citation type="submission" date="2021-02" db="EMBL/GenBank/DDBJ databases">
        <title>De Novo genome assembly of isolated myxobacteria.</title>
        <authorList>
            <person name="Stevens D.C."/>
        </authorList>
    </citation>
    <scope>NUCLEOTIDE SEQUENCE [LARGE SCALE GENOMIC DNA]</scope>
    <source>
        <strain evidence="1 2">SCHIC003</strain>
    </source>
</reference>
<evidence type="ECO:0000313" key="2">
    <source>
        <dbReference type="Proteomes" id="UP000663090"/>
    </source>
</evidence>
<dbReference type="Pfam" id="PF01527">
    <property type="entry name" value="HTH_Tnp_1"/>
    <property type="match status" value="1"/>
</dbReference>